<dbReference type="Proteomes" id="UP000541444">
    <property type="component" value="Unassembled WGS sequence"/>
</dbReference>
<comment type="caution">
    <text evidence="1">The sequence shown here is derived from an EMBL/GenBank/DDBJ whole genome shotgun (WGS) entry which is preliminary data.</text>
</comment>
<accession>A0A7J7MU05</accession>
<keyword evidence="2" id="KW-1185">Reference proteome</keyword>
<evidence type="ECO:0000313" key="2">
    <source>
        <dbReference type="Proteomes" id="UP000541444"/>
    </source>
</evidence>
<gene>
    <name evidence="1" type="ORF">GIB67_019438</name>
</gene>
<reference evidence="1 2" key="1">
    <citation type="journal article" date="2020" name="IScience">
        <title>Genome Sequencing of the Endangered Kingdonia uniflora (Circaeasteraceae, Ranunculales) Reveals Potential Mechanisms of Evolutionary Specialization.</title>
        <authorList>
            <person name="Sun Y."/>
            <person name="Deng T."/>
            <person name="Zhang A."/>
            <person name="Moore M.J."/>
            <person name="Landis J.B."/>
            <person name="Lin N."/>
            <person name="Zhang H."/>
            <person name="Zhang X."/>
            <person name="Huang J."/>
            <person name="Zhang X."/>
            <person name="Sun H."/>
            <person name="Wang H."/>
        </authorList>
    </citation>
    <scope>NUCLEOTIDE SEQUENCE [LARGE SCALE GENOMIC DNA]</scope>
    <source>
        <strain evidence="1">TB1705</strain>
        <tissue evidence="1">Leaf</tissue>
    </source>
</reference>
<evidence type="ECO:0000313" key="1">
    <source>
        <dbReference type="EMBL" id="KAF6158399.1"/>
    </source>
</evidence>
<protein>
    <submittedName>
        <fullName evidence="1">Uncharacterized protein</fullName>
    </submittedName>
</protein>
<dbReference type="EMBL" id="JACGCM010001222">
    <property type="protein sequence ID" value="KAF6158399.1"/>
    <property type="molecule type" value="Genomic_DNA"/>
</dbReference>
<sequence>MESVQLEHENVTELVLVTFGDGVEEGRRFLNEEKDPMTSKELNVEQYEVKISCKKRATNGVGEIARRHGGHDQGTPAQITANPRQQNALPAASRISVHDRLGHQGRNTALPQIQQEPVLPRSHINLPLPAGAVIDLQPQEEQNREKPRVSVYDRMEEATGEYNPARGPTTRRAVMSRQHLTPEQVDKCIKELLDAQILNGRSNYARLQNSMLAQELLDEEVPTSFHTPTIQKYEGGILWNTSKNFKIPWDCIPHPTTSSAVYSRLA</sequence>
<dbReference type="AlphaFoldDB" id="A0A7J7MU05"/>
<proteinExistence type="predicted"/>
<organism evidence="1 2">
    <name type="scientific">Kingdonia uniflora</name>
    <dbReference type="NCBI Taxonomy" id="39325"/>
    <lineage>
        <taxon>Eukaryota</taxon>
        <taxon>Viridiplantae</taxon>
        <taxon>Streptophyta</taxon>
        <taxon>Embryophyta</taxon>
        <taxon>Tracheophyta</taxon>
        <taxon>Spermatophyta</taxon>
        <taxon>Magnoliopsida</taxon>
        <taxon>Ranunculales</taxon>
        <taxon>Circaeasteraceae</taxon>
        <taxon>Kingdonia</taxon>
    </lineage>
</organism>
<name>A0A7J7MU05_9MAGN</name>